<reference evidence="2 3" key="1">
    <citation type="submission" date="2020-08" db="EMBL/GenBank/DDBJ databases">
        <title>Genomic Encyclopedia of Type Strains, Phase IV (KMG-IV): sequencing the most valuable type-strain genomes for metagenomic binning, comparative biology and taxonomic classification.</title>
        <authorList>
            <person name="Goeker M."/>
        </authorList>
    </citation>
    <scope>NUCLEOTIDE SEQUENCE [LARGE SCALE GENOMIC DNA]</scope>
    <source>
        <strain evidence="2 3">DSM 45615</strain>
    </source>
</reference>
<dbReference type="Proteomes" id="UP000578449">
    <property type="component" value="Unassembled WGS sequence"/>
</dbReference>
<dbReference type="RefSeq" id="WP_185053299.1">
    <property type="nucleotide sequence ID" value="NZ_BAABIX010000011.1"/>
</dbReference>
<dbReference type="AlphaFoldDB" id="A0A840PEZ9"/>
<evidence type="ECO:0008006" key="4">
    <source>
        <dbReference type="Google" id="ProtNLM"/>
    </source>
</evidence>
<keyword evidence="1" id="KW-0732">Signal</keyword>
<feature type="chain" id="PRO_5038451055" description="Secreted protein" evidence="1">
    <location>
        <begin position="24"/>
        <end position="113"/>
    </location>
</feature>
<evidence type="ECO:0000313" key="3">
    <source>
        <dbReference type="Proteomes" id="UP000578449"/>
    </source>
</evidence>
<evidence type="ECO:0000313" key="2">
    <source>
        <dbReference type="EMBL" id="MBB5136411.1"/>
    </source>
</evidence>
<gene>
    <name evidence="2" type="ORF">HNP84_006158</name>
</gene>
<evidence type="ECO:0000256" key="1">
    <source>
        <dbReference type="SAM" id="SignalP"/>
    </source>
</evidence>
<protein>
    <recommendedName>
        <fullName evidence="4">Secreted protein</fullName>
    </recommendedName>
</protein>
<comment type="caution">
    <text evidence="2">The sequence shown here is derived from an EMBL/GenBank/DDBJ whole genome shotgun (WGS) entry which is preliminary data.</text>
</comment>
<proteinExistence type="predicted"/>
<keyword evidence="3" id="KW-1185">Reference proteome</keyword>
<name>A0A840PEZ9_9ACTN</name>
<sequence>MFALKRIAVAAAGALAVMSGVVAVPAPSAAAAATVLDCDTYVHAQDRDLGIAACTNRTGRTWIFRAVVTCGRAPDVVGEWVTLPPGGYGESQGYCGGIFTSGVGAVGVDERPA</sequence>
<dbReference type="EMBL" id="JACHGN010000014">
    <property type="protein sequence ID" value="MBB5136411.1"/>
    <property type="molecule type" value="Genomic_DNA"/>
</dbReference>
<accession>A0A840PEZ9</accession>
<organism evidence="2 3">
    <name type="scientific">Thermocatellispora tengchongensis</name>
    <dbReference type="NCBI Taxonomy" id="1073253"/>
    <lineage>
        <taxon>Bacteria</taxon>
        <taxon>Bacillati</taxon>
        <taxon>Actinomycetota</taxon>
        <taxon>Actinomycetes</taxon>
        <taxon>Streptosporangiales</taxon>
        <taxon>Streptosporangiaceae</taxon>
        <taxon>Thermocatellispora</taxon>
    </lineage>
</organism>
<feature type="signal peptide" evidence="1">
    <location>
        <begin position="1"/>
        <end position="23"/>
    </location>
</feature>